<gene>
    <name evidence="1" type="primary">treY</name>
    <name evidence="1" type="ORF">D9R14_02280</name>
</gene>
<evidence type="ECO:0000313" key="1">
    <source>
        <dbReference type="EMBL" id="RLP81839.1"/>
    </source>
</evidence>
<proteinExistence type="predicted"/>
<comment type="caution">
    <text evidence="1">The sequence shown here is derived from an EMBL/GenBank/DDBJ whole genome shotgun (WGS) entry which is preliminary data.</text>
</comment>
<dbReference type="Proteomes" id="UP000269692">
    <property type="component" value="Unassembled WGS sequence"/>
</dbReference>
<keyword evidence="2" id="KW-1185">Reference proteome</keyword>
<dbReference type="EMBL" id="RCTF01000001">
    <property type="protein sequence ID" value="RLP81839.1"/>
    <property type="molecule type" value="Genomic_DNA"/>
</dbReference>
<dbReference type="PANTHER" id="PTHR10357">
    <property type="entry name" value="ALPHA-AMYLASE FAMILY MEMBER"/>
    <property type="match status" value="1"/>
</dbReference>
<dbReference type="GO" id="GO:0005992">
    <property type="term" value="P:trehalose biosynthetic process"/>
    <property type="evidence" value="ECO:0007669"/>
    <property type="project" value="TreeGrafter"/>
</dbReference>
<dbReference type="InterPro" id="IPR012767">
    <property type="entry name" value="Trehalose_TreY"/>
</dbReference>
<protein>
    <submittedName>
        <fullName evidence="1">Malto-oligosyltrehalose synthase</fullName>
    </submittedName>
</protein>
<sequence length="980" mass="106009">MPHMSQLFKVDPFAGAGDAEMPVPLGIGTLAGFGTSAFPAPLLWRDGIATLPRALYRLRFHKGFPLEAAIPLAGYLADLGVSHVCASPLLRARPGRRQGAGVLDFSAIDPDLGGARSLERLSSALHRQQIGLLMELAPGHMAIGGTDNEAWLDLLEWGRDSAYASWFDVDWRAGDIDLRNKVLVPFLDRPYWEAICDGSLALAYDAALAGFVARHNAHAFPICPTDWAAILEQADTPAFSGMGDVFRSLSGVRPDREALRSAKYRLLTLAETEEGARAMRGVLAGFDGHAADGRARFDRLLEKQNYRLASWRTANDDLNYRRFVEAPDLIGLRLERTDVFEAVHAHAFQLYGEGLLDGFCAAHLDLMADPAAYARRLALKLRDLSGRRPEGAPPPVGCIGLPADLLDDRRAARAPADAPPATPGEDAMAEAISLALHDPLATPALTDLWAGLCGERQPFEEVREACRRTLLAETFSAELQAVARALHDVARATPEGRDVTFAALKRIAHDLAAAFPARRAFGDMDGRTPEDTALYAAAFARARHTLSPMDLPVADLVERWLGGEAPRAVPDFAQSGARAHAIARFQQLTASLDRAVHEDMLSERYARLLSRVERGADPAVIGLRVGAIHARIGALGAAWPAAPIVTTGPEHKRGEDARMRLAVLSEVPGEWETLVRQMMDAAGALRGRTDHGPCPLPADEALLYQGLVGAWPLTLRLDDPAALADLKARAGRWFVEAVRHARRGTRPLFGNADYEAGCARFVDALFDVPEGAPARRLLAAFVERIALASVINGYAQAVLKCTLPGIPDFHQGTEFWDFALEEPDNLRAVDFPARTSALASGLPTEVLLGTWPDGRAKQALVSRLLRLRAAEPALFAKGSYEPLHVEGMRDGSGFAFLRRHEGKAVIVAVTRLAAHLVGPDPMPPRVPTVRWGDTGFELPDGLGGAFRDVLTGRRAEPSLGRLEFSDLFAAFPAAVLTQVA</sequence>
<dbReference type="SUPFAM" id="SSF51445">
    <property type="entry name" value="(Trans)glycosidases"/>
    <property type="match status" value="1"/>
</dbReference>
<dbReference type="GO" id="GO:0047470">
    <property type="term" value="F:(1,4)-alpha-D-glucan 1-alpha-D-glucosylmutase activity"/>
    <property type="evidence" value="ECO:0007669"/>
    <property type="project" value="TreeGrafter"/>
</dbReference>
<dbReference type="InterPro" id="IPR017853">
    <property type="entry name" value="GH"/>
</dbReference>
<dbReference type="AlphaFoldDB" id="A0A3L7AN08"/>
<reference evidence="1 2" key="1">
    <citation type="submission" date="2018-10" db="EMBL/GenBank/DDBJ databases">
        <title>Xanthobacter tagetidis genome sequencing and assembly.</title>
        <authorList>
            <person name="Maclea K.S."/>
            <person name="Goen A.E."/>
            <person name="Fatima S.A."/>
        </authorList>
    </citation>
    <scope>NUCLEOTIDE SEQUENCE [LARGE SCALE GENOMIC DNA]</scope>
    <source>
        <strain evidence="1 2">ATCC 700314</strain>
    </source>
</reference>
<dbReference type="Gene3D" id="3.20.20.80">
    <property type="entry name" value="Glycosidases"/>
    <property type="match status" value="2"/>
</dbReference>
<accession>A0A3L7AN08</accession>
<organism evidence="1 2">
    <name type="scientific">Xanthobacter tagetidis</name>
    <dbReference type="NCBI Taxonomy" id="60216"/>
    <lineage>
        <taxon>Bacteria</taxon>
        <taxon>Pseudomonadati</taxon>
        <taxon>Pseudomonadota</taxon>
        <taxon>Alphaproteobacteria</taxon>
        <taxon>Hyphomicrobiales</taxon>
        <taxon>Xanthobacteraceae</taxon>
        <taxon>Xanthobacter</taxon>
    </lineage>
</organism>
<name>A0A3L7AN08_9HYPH</name>
<evidence type="ECO:0000313" key="2">
    <source>
        <dbReference type="Proteomes" id="UP000269692"/>
    </source>
</evidence>
<dbReference type="NCBIfam" id="TIGR02401">
    <property type="entry name" value="trehalose_TreY"/>
    <property type="match status" value="1"/>
</dbReference>
<dbReference type="Gene3D" id="3.30.1590.10">
    <property type="entry name" value="Maltooligosyl trehalose synthase, domain 2"/>
    <property type="match status" value="1"/>
</dbReference>
<dbReference type="GO" id="GO:0030980">
    <property type="term" value="P:alpha-glucan catabolic process"/>
    <property type="evidence" value="ECO:0007669"/>
    <property type="project" value="TreeGrafter"/>
</dbReference>
<dbReference type="PANTHER" id="PTHR10357:SF216">
    <property type="entry name" value="MALTOOLIGOSYL TREHALOSE SYNTHASE-RELATED"/>
    <property type="match status" value="1"/>
</dbReference>
<dbReference type="OrthoDB" id="9761577at2"/>